<comment type="caution">
    <text evidence="1">The sequence shown here is derived from an EMBL/GenBank/DDBJ whole genome shotgun (WGS) entry which is preliminary data.</text>
</comment>
<evidence type="ECO:0000313" key="2">
    <source>
        <dbReference type="Proteomes" id="UP000320176"/>
    </source>
</evidence>
<dbReference type="InterPro" id="IPR010869">
    <property type="entry name" value="DUF1501"/>
</dbReference>
<name>A0A5C6ANF0_9BACT</name>
<gene>
    <name evidence="1" type="ORF">Pla52n_43110</name>
</gene>
<protein>
    <recommendedName>
        <fullName evidence="3">Sulfatase</fullName>
    </recommendedName>
</protein>
<dbReference type="InterPro" id="IPR017850">
    <property type="entry name" value="Alkaline_phosphatase_core_sf"/>
</dbReference>
<proteinExistence type="predicted"/>
<dbReference type="Gene3D" id="3.40.720.10">
    <property type="entry name" value="Alkaline Phosphatase, subunit A"/>
    <property type="match status" value="1"/>
</dbReference>
<keyword evidence="2" id="KW-1185">Reference proteome</keyword>
<reference evidence="1 2" key="1">
    <citation type="submission" date="2019-02" db="EMBL/GenBank/DDBJ databases">
        <title>Deep-cultivation of Planctomycetes and their phenomic and genomic characterization uncovers novel biology.</title>
        <authorList>
            <person name="Wiegand S."/>
            <person name="Jogler M."/>
            <person name="Boedeker C."/>
            <person name="Pinto D."/>
            <person name="Vollmers J."/>
            <person name="Rivas-Marin E."/>
            <person name="Kohn T."/>
            <person name="Peeters S.H."/>
            <person name="Heuer A."/>
            <person name="Rast P."/>
            <person name="Oberbeckmann S."/>
            <person name="Bunk B."/>
            <person name="Jeske O."/>
            <person name="Meyerdierks A."/>
            <person name="Storesund J.E."/>
            <person name="Kallscheuer N."/>
            <person name="Luecker S."/>
            <person name="Lage O.M."/>
            <person name="Pohl T."/>
            <person name="Merkel B.J."/>
            <person name="Hornburger P."/>
            <person name="Mueller R.-W."/>
            <person name="Bruemmer F."/>
            <person name="Labrenz M."/>
            <person name="Spormann A.M."/>
            <person name="Op Den Camp H."/>
            <person name="Overmann J."/>
            <person name="Amann R."/>
            <person name="Jetten M.S.M."/>
            <person name="Mascher T."/>
            <person name="Medema M.H."/>
            <person name="Devos D.P."/>
            <person name="Kaster A.-K."/>
            <person name="Ovreas L."/>
            <person name="Rohde M."/>
            <person name="Galperin M.Y."/>
            <person name="Jogler C."/>
        </authorList>
    </citation>
    <scope>NUCLEOTIDE SEQUENCE [LARGE SCALE GENOMIC DNA]</scope>
    <source>
        <strain evidence="1 2">Pla52n</strain>
    </source>
</reference>
<evidence type="ECO:0000313" key="1">
    <source>
        <dbReference type="EMBL" id="TWU00941.1"/>
    </source>
</evidence>
<dbReference type="PANTHER" id="PTHR43737">
    <property type="entry name" value="BLL7424 PROTEIN"/>
    <property type="match status" value="1"/>
</dbReference>
<accession>A0A5C6ANF0</accession>
<dbReference type="Pfam" id="PF07394">
    <property type="entry name" value="DUF1501"/>
    <property type="match status" value="1"/>
</dbReference>
<dbReference type="RefSeq" id="WP_146521472.1">
    <property type="nucleotide sequence ID" value="NZ_CP151726.1"/>
</dbReference>
<dbReference type="EMBL" id="SJPN01000005">
    <property type="protein sequence ID" value="TWU00941.1"/>
    <property type="molecule type" value="Genomic_DNA"/>
</dbReference>
<dbReference type="PANTHER" id="PTHR43737:SF1">
    <property type="entry name" value="DUF1501 DOMAIN-CONTAINING PROTEIN"/>
    <property type="match status" value="1"/>
</dbReference>
<organism evidence="1 2">
    <name type="scientific">Stieleria varia</name>
    <dbReference type="NCBI Taxonomy" id="2528005"/>
    <lineage>
        <taxon>Bacteria</taxon>
        <taxon>Pseudomonadati</taxon>
        <taxon>Planctomycetota</taxon>
        <taxon>Planctomycetia</taxon>
        <taxon>Pirellulales</taxon>
        <taxon>Pirellulaceae</taxon>
        <taxon>Stieleria</taxon>
    </lineage>
</organism>
<evidence type="ECO:0008006" key="3">
    <source>
        <dbReference type="Google" id="ProtNLM"/>
    </source>
</evidence>
<dbReference type="SUPFAM" id="SSF53649">
    <property type="entry name" value="Alkaline phosphatase-like"/>
    <property type="match status" value="1"/>
</dbReference>
<dbReference type="AlphaFoldDB" id="A0A5C6ANF0"/>
<sequence length="453" mass="48832">MRHSCNKFLGHTPVAFSRRDALRWGGISTLGMSALSVGLGPLLSPQSVRADDLTRKTFAKSCILIWLDGGPSHLETFDPKPDAPVEVRGPMGSIATTIPGIRLNECFQQCSQMMDKLAVIRSMTSPLGEHNFGTHYLMTGYKPSPALEYPTYGATLAQLRDTATVLPPNIAVPQATKNVRGNGFLSAATAPFSVGGNPDAADFTVRDLEYYPGLDLQRLDRRREMVNALDTFSHNGDATQRPVSDPNLQRAYDLIASASAKAAFKLSEEPDAVRHRYGRGNGIGQSCLLARRLVQRGVPFVTVNSTGWDSHQNILTLKERYPKDRNAHLPSLDRALSALVTDLDDCGMLDETLVVVMGEFGRTPKINSAGGRDHWPSVFSVALAGGGIQGGQMIGTSDSMGEYPKDDPITPADLSATLFTLLGVDPASELRTSDGRPVRVSPDGGQVISKLMA</sequence>
<dbReference type="Proteomes" id="UP000320176">
    <property type="component" value="Unassembled WGS sequence"/>
</dbReference>
<dbReference type="OrthoDB" id="127333at2"/>